<evidence type="ECO:0000256" key="2">
    <source>
        <dbReference type="SAM" id="Phobius"/>
    </source>
</evidence>
<feature type="transmembrane region" description="Helical" evidence="2">
    <location>
        <begin position="73"/>
        <end position="92"/>
    </location>
</feature>
<dbReference type="RefSeq" id="WP_332615357.1">
    <property type="nucleotide sequence ID" value="NZ_JAXGFP010000002.1"/>
</dbReference>
<keyword evidence="2" id="KW-0472">Membrane</keyword>
<accession>A0ABU7YWV6</accession>
<evidence type="ECO:0000256" key="1">
    <source>
        <dbReference type="SAM" id="MobiDB-lite"/>
    </source>
</evidence>
<dbReference type="EMBL" id="JAXGFP010000002">
    <property type="protein sequence ID" value="MEG3183414.1"/>
    <property type="molecule type" value="Genomic_DNA"/>
</dbReference>
<keyword evidence="2" id="KW-0812">Transmembrane</keyword>
<keyword evidence="2" id="KW-1133">Transmembrane helix</keyword>
<dbReference type="Proteomes" id="UP001355056">
    <property type="component" value="Unassembled WGS sequence"/>
</dbReference>
<reference evidence="3 4" key="1">
    <citation type="journal article" date="2016" name="Int. J. Syst. Evol. Microbiol.">
        <title>Lysobacter erysipheiresistens sp. nov., an antagonist of powdery mildew, isolated from tobacco-cultivated soil.</title>
        <authorList>
            <person name="Xie B."/>
            <person name="Li T."/>
            <person name="Lin X."/>
            <person name="Wang C.J."/>
            <person name="Chen Y.J."/>
            <person name="Liu W.J."/>
            <person name="Zhao Z.W."/>
        </authorList>
    </citation>
    <scope>NUCLEOTIDE SEQUENCE [LARGE SCALE GENOMIC DNA]</scope>
    <source>
        <strain evidence="3 4">RS-LYSO-3</strain>
    </source>
</reference>
<keyword evidence="4" id="KW-1185">Reference proteome</keyword>
<feature type="region of interest" description="Disordered" evidence="1">
    <location>
        <begin position="1"/>
        <end position="36"/>
    </location>
</feature>
<feature type="transmembrane region" description="Helical" evidence="2">
    <location>
        <begin position="39"/>
        <end position="61"/>
    </location>
</feature>
<feature type="compositionally biased region" description="Basic residues" evidence="1">
    <location>
        <begin position="23"/>
        <end position="36"/>
    </location>
</feature>
<organism evidence="3 4">
    <name type="scientific">Novilysobacter erysipheiresistens</name>
    <dbReference type="NCBI Taxonomy" id="1749332"/>
    <lineage>
        <taxon>Bacteria</taxon>
        <taxon>Pseudomonadati</taxon>
        <taxon>Pseudomonadota</taxon>
        <taxon>Gammaproteobacteria</taxon>
        <taxon>Lysobacterales</taxon>
        <taxon>Lysobacteraceae</taxon>
        <taxon>Novilysobacter</taxon>
    </lineage>
</organism>
<proteinExistence type="predicted"/>
<name>A0ABU7YWV6_9GAMM</name>
<sequence>MPGNAGRPSAHQTTGNHHERGHPSPRGHRRPSHHHRHRLIALLTLPMLAGSIIPHASAGWSFSNAGGGWEYPVYLLATAVVVALLGGGRYSITQPKA</sequence>
<evidence type="ECO:0000313" key="3">
    <source>
        <dbReference type="EMBL" id="MEG3183414.1"/>
    </source>
</evidence>
<protein>
    <submittedName>
        <fullName evidence="3">Uncharacterized protein</fullName>
    </submittedName>
</protein>
<comment type="caution">
    <text evidence="3">The sequence shown here is derived from an EMBL/GenBank/DDBJ whole genome shotgun (WGS) entry which is preliminary data.</text>
</comment>
<evidence type="ECO:0000313" key="4">
    <source>
        <dbReference type="Proteomes" id="UP001355056"/>
    </source>
</evidence>
<gene>
    <name evidence="3" type="ORF">SNE34_05265</name>
</gene>